<feature type="domain" description="Glycosyl hydrolase 94 catalytic" evidence="7">
    <location>
        <begin position="2383"/>
        <end position="2807"/>
    </location>
</feature>
<feature type="transmembrane region" description="Helical" evidence="4">
    <location>
        <begin position="822"/>
        <end position="840"/>
    </location>
</feature>
<dbReference type="SUPFAM" id="SSF48208">
    <property type="entry name" value="Six-hairpin glycosidases"/>
    <property type="match status" value="1"/>
</dbReference>
<dbReference type="Gene3D" id="1.50.10.140">
    <property type="match status" value="2"/>
</dbReference>
<dbReference type="Pfam" id="PF10091">
    <property type="entry name" value="Glycoamylase"/>
    <property type="match status" value="1"/>
</dbReference>
<evidence type="ECO:0000313" key="9">
    <source>
        <dbReference type="Proteomes" id="UP000190206"/>
    </source>
</evidence>
<feature type="transmembrane region" description="Helical" evidence="4">
    <location>
        <begin position="457"/>
        <end position="479"/>
    </location>
</feature>
<evidence type="ECO:0000313" key="8">
    <source>
        <dbReference type="EMBL" id="OOO62301.1"/>
    </source>
</evidence>
<keyword evidence="4" id="KW-1133">Transmembrane helix</keyword>
<name>A0ABX3L3I2_9CLOT</name>
<evidence type="ECO:0000259" key="5">
    <source>
        <dbReference type="Pfam" id="PF06165"/>
    </source>
</evidence>
<dbReference type="InterPro" id="IPR012341">
    <property type="entry name" value="6hp_glycosidase-like_sf"/>
</dbReference>
<dbReference type="InterPro" id="IPR010383">
    <property type="entry name" value="Glyco_hydrolase_94_b-supersand"/>
</dbReference>
<dbReference type="EMBL" id="MRAD01000006">
    <property type="protein sequence ID" value="OOO62301.1"/>
    <property type="molecule type" value="Genomic_DNA"/>
</dbReference>
<dbReference type="SUPFAM" id="SSF74650">
    <property type="entry name" value="Galactose mutarotase-like"/>
    <property type="match status" value="2"/>
</dbReference>
<protein>
    <submittedName>
        <fullName evidence="8">Cyclic beta 1-2 glucan synthetase</fullName>
    </submittedName>
</protein>
<reference evidence="8 9" key="1">
    <citation type="submission" date="2016-12" db="EMBL/GenBank/DDBJ databases">
        <title>Clostridium tepidum sp. nov., a close relative of Clostridium sporogenes and Clostridium botulinum Group I.</title>
        <authorList>
            <person name="Dobritsa A.P."/>
            <person name="Kutumbaka K."/>
            <person name="Werner K."/>
            <person name="Samadpour M."/>
        </authorList>
    </citation>
    <scope>NUCLEOTIDE SEQUENCE [LARGE SCALE GENOMIC DNA]</scope>
    <source>
        <strain evidence="8 9">PE</strain>
    </source>
</reference>
<dbReference type="Proteomes" id="UP000190206">
    <property type="component" value="Unassembled WGS sequence"/>
</dbReference>
<feature type="transmembrane region" description="Helical" evidence="4">
    <location>
        <begin position="846"/>
        <end position="867"/>
    </location>
</feature>
<evidence type="ECO:0000259" key="7">
    <source>
        <dbReference type="Pfam" id="PF17167"/>
    </source>
</evidence>
<dbReference type="InterPro" id="IPR037018">
    <property type="entry name" value="GH65_N"/>
</dbReference>
<keyword evidence="3" id="KW-0175">Coiled coil</keyword>
<dbReference type="CDD" id="cd11753">
    <property type="entry name" value="GH94N_ChvB_NdvB_2_like"/>
    <property type="match status" value="1"/>
</dbReference>
<evidence type="ECO:0000256" key="1">
    <source>
        <dbReference type="ARBA" id="ARBA00022676"/>
    </source>
</evidence>
<keyword evidence="4" id="KW-0812">Transmembrane</keyword>
<feature type="domain" description="Glycosyl hydrolase 94 supersandwich" evidence="5">
    <location>
        <begin position="1600"/>
        <end position="1875"/>
    </location>
</feature>
<feature type="transmembrane region" description="Helical" evidence="4">
    <location>
        <begin position="940"/>
        <end position="959"/>
    </location>
</feature>
<keyword evidence="1" id="KW-0328">Glycosyltransferase</keyword>
<feature type="transmembrane region" description="Helical" evidence="4">
    <location>
        <begin position="888"/>
        <end position="911"/>
    </location>
</feature>
<dbReference type="RefSeq" id="WP_078024126.1">
    <property type="nucleotide sequence ID" value="NZ_MRAD01000006.1"/>
</dbReference>
<feature type="transmembrane region" description="Helical" evidence="4">
    <location>
        <begin position="6"/>
        <end position="22"/>
    </location>
</feature>
<dbReference type="Pfam" id="PF06165">
    <property type="entry name" value="GH94_b-supersand"/>
    <property type="match status" value="2"/>
</dbReference>
<evidence type="ECO:0000256" key="2">
    <source>
        <dbReference type="ARBA" id="ARBA00022679"/>
    </source>
</evidence>
<dbReference type="InterPro" id="IPR033432">
    <property type="entry name" value="GH94_catalytic"/>
</dbReference>
<dbReference type="CDD" id="cd11756">
    <property type="entry name" value="GH94N_ChvB_NdvB_1_like"/>
    <property type="match status" value="1"/>
</dbReference>
<feature type="coiled-coil region" evidence="3">
    <location>
        <begin position="2350"/>
        <end position="2377"/>
    </location>
</feature>
<evidence type="ECO:0000256" key="3">
    <source>
        <dbReference type="SAM" id="Coils"/>
    </source>
</evidence>
<dbReference type="InterPro" id="IPR019282">
    <property type="entry name" value="Glycoamylase-like_cons_dom"/>
</dbReference>
<dbReference type="InterPro" id="IPR052047">
    <property type="entry name" value="GH94_Enzymes"/>
</dbReference>
<dbReference type="PANTHER" id="PTHR37469:SF2">
    <property type="entry name" value="CELLOBIONIC ACID PHOSPHORYLASE"/>
    <property type="match status" value="1"/>
</dbReference>
<dbReference type="Gene3D" id="2.60.420.10">
    <property type="entry name" value="Maltose phosphorylase, domain 3"/>
    <property type="match status" value="1"/>
</dbReference>
<comment type="caution">
    <text evidence="8">The sequence shown here is derived from an EMBL/GenBank/DDBJ whole genome shotgun (WGS) entry which is preliminary data.</text>
</comment>
<gene>
    <name evidence="8" type="ORF">BS637_07505</name>
</gene>
<dbReference type="SMART" id="SM01068">
    <property type="entry name" value="CBM_X"/>
    <property type="match status" value="2"/>
</dbReference>
<accession>A0ABX3L3I2</accession>
<evidence type="ECO:0000259" key="6">
    <source>
        <dbReference type="Pfam" id="PF10091"/>
    </source>
</evidence>
<sequence>MTVFIPIFISLVVIMILIYLIYKNRDNKESLIDDINNIFFSENKQNLEQFAEDISEFHSILSNRKCRKLVLESLDKSYERIMKNYKYIVSLDEDINMTVPAGEWLLDNIYLIEKEYKDIKKNMPSSYYVKLPVINKGIMKCYPRVYHLALAIIHNFHGNMNKEFIIKFINEYQKNNILTSSEIWALPLMLRIALIQKIAIITEEITYMQRERKRGEELADKIIKNYNDENIEKTIYELKDKGINISSYFIETFINIINDSGIKEEKLNLFIKEQLDIREKNIDNIINLGYRKQSKQQIVMGNCINGLRDIEAINWKNIFQNVSVIEQILKEDPLEIYIDMDFPSKNFYRNKIERLSRKLKLPESYIAKKSIECAKEFQSEIEEDNYKRHVGYYILEEKGVRLLKKALGVKSEGKYKIKDFLIRNKVRFYIASIILFTFIFEFFIIKSIGYTNIYVTFLQFIILLIPSSEIVISILNWSLNNLTKPDFIPKLQFINGISEEASTVVVIPTLIGSKKRAKELVKDMEIHYLANQEKNLYFAILGDFKDSKSEKEENDEEIIKEMLKGVKELNNKYSKEKEIFFFLNRYRKYNEKEKAWMGWERKRGKLEEFNRLIRGDKNTTYNVISGDINILKKVKYVITLDADTKLPRDVAKRLIGAMEHPLNKPIIDRVKNVVIHGYGLMQPRISISVEDANKTLFSKIFSGQVGLDTYSTAVSDIYQDIFKEGIFTGKGIYHVDTFNTMLNGEIKENSVLSHDLLEGSYVRTALVTDIELVDGYPAYYNSSCKRLHRWVRGDWQLIPWIFKKTAINRLSKWKIIDNLRRSILSPNIIILILIALLSYYGTDEMIIVAFLSIIAPILFNVSEVIIFPSKGIGLSGRIYSVKNVLKQFFMIFAFIPHKAYLMLDAIIRTLYRLCISKKNLLEWQTAEDAEKMSRKDIKGYIKSMWVGSLMALIILYLAIRKSNEVAILLVPACIIWTISPYIAFYVSQDKKNKRYLNKDNRELLMDIARRTWAYFEDFVCEDTKWLAPDNYQEEPYKGVAYRTSPTNMGMGITSNIVAYDLGFISLKNLINRLENIVSSMNKLDKYKGHFYNWYDIKSGKPLNPKYISSVDSGNLIGYLWVTEESLKDIINQPLLGEKNIDGLLSLLKLANEELKEEENIDNFYFNLIFILKGMEPDIIFMNNMFIKILNKQKELENFNIDINNFYWNKKLYEFLNESLKELKELIPWKDQIIENIGICKNIIEDIREFAIKVPIKEIPYKIKYIIKNLQQIKTKDNYEREWISDFIENLNISIDNIKNLIHNVHELNLKIDELAKNTDFKLLYNHERNLFTIGYNVDSGEIANSYYDLLASESRQASFVAIAKGDIPQDNWITLGRGITYMGKKLKGLASWSGTMFEYLMPLLIMKNYEGTLLDQTYKSVIKGQQLYTRNKNIPWGISESAFYHFDGDKNYQYMAFGVPGIGIKRGLSKDLVISPYSTILALQQDVSGSIKNINDLIDNDLLDRYGFYEAVDYTKNRIPKGKSKAIIKSFMVHHQGMSLMALDNTINNNILQNRFHNKPEVKATELLLQERKSNRIVYNRSIKKYNTELKINNINQYSRIYNTAKTYIPRVGVLSNGSYSLMISNRGGGYSKKENTTIYRWREDLTFDSKGLFLYIKNINSNNYWSATYEPCKVEGDNYKTHFSSDKIIFSREDGNIITETHITVSQEEDAEIRSINLKNNSDHDRVIEITSYCEVTLADYNTDLVHPSFSNLFVKTEFNEEPFCILANRRKRSEMNTSPWVIQTVALEGEQIGGFQYETSRMDFIGRGRNLYNPQAMDNETNLKNSIGPVLDPIISIRVRVKLRAKENCMVAYTTAFCDSKKEGIKIAEKYRNIDNVKNAFNLSWSHSNLEMKRLGIRSTAANMYQYILSNILFINKNMKEREEYIKHIKSGQSNLWSYGISGDYPIVLVILDKERGIDTIRQLLTAYRYWKLKNINVDLIIVNTKESSYMQPIEDSILNLINTLGLMNNINKASGIFLFNKSTIKEEDFNLLRAICRLYIDCNRGSLAEQIDIGSSKREKLDLLEKKEIKYNAKPYKFKIPKLEYFNEIGGFDIKNNEYTIILENYNNTPLPWINIMSNGNFGFHVSESGSSYSWYKNSRENKLTNWSNDPIIDGESEHIYVRDEITGEIWSITPNPIRDSGKYIINHGFGYSNFKHYANGIIGEITNYCPMGDNCKISLIKLKNNTDIIRKISVTYYASTVLGVSKQLSSQYISTYLDKENFIYSRNPYNSSFKETIAYLKIIGGREESFTGNRKEFLGIEGSIENPKALKYIKLNDEVGAAMDPCMAENSKIILEPNEEKVLIAILGAEDNIDAVRENINKYNNEIIAFKELNNTKKYWLKITNTIKVKTPDKSMDLMLNGWLLYQVIVCRLWSRTAFYQSGGAYGFRDQLQDVMAVCYINPDITKKQIIYSSSRQFKEGDVQHWWHPIVESGIRTRFSDDLLWLPYVTIDYIKNTGDYSILDESINYLEEPPLREGEDERYNVASISSEKGSIYEHCIRAINRALKFGEHNIPLMGSGDWNDGMSTVGNKGKGESVWLGWFLYSILKSFIDICDYKKDIVNMNRYKEYLQFIKENIEKNAWDGSWYRRAYFDNGIPLGSIENDECIIDSLSQSWSVISGAGKESRVKEAMAAVEKNLIKKDKGIISLLTPAFDKSNLQPGYIKGYLPGVRENGGQYTHAAIWVVLAFCKLKMEDKAWSLFNMINPINHTKSYFNCQNYKVEPYVMTADIYDVEPHVGRGGWSWYTGAASWMYRTGIEGILGLKLKGKDGFYIDPCIPKDWKQYEIIYSRGNCKYNIKVIRENKKELWVDGKLKTNNIIPIFEEGTHEIKVLI</sequence>
<dbReference type="Gene3D" id="2.70.98.40">
    <property type="entry name" value="Glycoside hydrolase, family 65, N-terminal domain"/>
    <property type="match status" value="2"/>
</dbReference>
<organism evidence="8 9">
    <name type="scientific">Clostridium tepidum</name>
    <dbReference type="NCBI Taxonomy" id="1962263"/>
    <lineage>
        <taxon>Bacteria</taxon>
        <taxon>Bacillati</taxon>
        <taxon>Bacillota</taxon>
        <taxon>Clostridia</taxon>
        <taxon>Eubacteriales</taxon>
        <taxon>Clostridiaceae</taxon>
        <taxon>Clostridium</taxon>
    </lineage>
</organism>
<proteinExistence type="predicted"/>
<dbReference type="InterPro" id="IPR037824">
    <property type="entry name" value="GH94N_2_NdvB"/>
</dbReference>
<dbReference type="InterPro" id="IPR037820">
    <property type="entry name" value="GH94N_NdvB"/>
</dbReference>
<keyword evidence="9" id="KW-1185">Reference proteome</keyword>
<feature type="domain" description="Glycosyl hydrolase 94 supersandwich" evidence="5">
    <location>
        <begin position="2100"/>
        <end position="2369"/>
    </location>
</feature>
<dbReference type="InterPro" id="IPR011013">
    <property type="entry name" value="Gal_mutarotase_sf_dom"/>
</dbReference>
<evidence type="ECO:0000256" key="4">
    <source>
        <dbReference type="SAM" id="Phobius"/>
    </source>
</evidence>
<keyword evidence="4" id="KW-0472">Membrane</keyword>
<dbReference type="InterPro" id="IPR008928">
    <property type="entry name" value="6-hairpin_glycosidase_sf"/>
</dbReference>
<feature type="transmembrane region" description="Helical" evidence="4">
    <location>
        <begin position="426"/>
        <end position="445"/>
    </location>
</feature>
<feature type="domain" description="Glycoamylase-like" evidence="6">
    <location>
        <begin position="1346"/>
        <end position="1559"/>
    </location>
</feature>
<dbReference type="Gene3D" id="1.50.10.10">
    <property type="match status" value="1"/>
</dbReference>
<dbReference type="Pfam" id="PF17167">
    <property type="entry name" value="Glyco_hydro_94"/>
    <property type="match status" value="1"/>
</dbReference>
<feature type="transmembrane region" description="Helical" evidence="4">
    <location>
        <begin position="966"/>
        <end position="986"/>
    </location>
</feature>
<keyword evidence="2" id="KW-0808">Transferase</keyword>
<dbReference type="PANTHER" id="PTHR37469">
    <property type="entry name" value="CELLOBIONIC ACID PHOSPHORYLASE-RELATED"/>
    <property type="match status" value="1"/>
</dbReference>